<protein>
    <submittedName>
        <fullName evidence="1">Uncharacterized protein</fullName>
    </submittedName>
</protein>
<reference evidence="1" key="1">
    <citation type="submission" date="2021-08" db="EMBL/GenBank/DDBJ databases">
        <authorList>
            <person name="Zhang H."/>
            <person name="Xu M."/>
            <person name="Yu Z."/>
            <person name="Yang L."/>
            <person name="Cai Y."/>
        </authorList>
    </citation>
    <scope>NUCLEOTIDE SEQUENCE</scope>
    <source>
        <strain evidence="1">CHL1</strain>
    </source>
</reference>
<gene>
    <name evidence="1" type="ORF">K6K41_18540</name>
</gene>
<keyword evidence="2" id="KW-1185">Reference proteome</keyword>
<proteinExistence type="predicted"/>
<organism evidence="1 2">
    <name type="scientific">Chenggangzhangella methanolivorans</name>
    <dbReference type="NCBI Taxonomy" id="1437009"/>
    <lineage>
        <taxon>Bacteria</taxon>
        <taxon>Pseudomonadati</taxon>
        <taxon>Pseudomonadota</taxon>
        <taxon>Alphaproteobacteria</taxon>
        <taxon>Hyphomicrobiales</taxon>
        <taxon>Methylopilaceae</taxon>
        <taxon>Chenggangzhangella</taxon>
    </lineage>
</organism>
<dbReference type="KEGG" id="cmet:K6K41_18540"/>
<evidence type="ECO:0000313" key="1">
    <source>
        <dbReference type="EMBL" id="QZN98900.1"/>
    </source>
</evidence>
<accession>A0A9E6R625</accession>
<dbReference type="RefSeq" id="WP_261401887.1">
    <property type="nucleotide sequence ID" value="NZ_CP081869.1"/>
</dbReference>
<dbReference type="Proteomes" id="UP000825701">
    <property type="component" value="Chromosome"/>
</dbReference>
<evidence type="ECO:0000313" key="2">
    <source>
        <dbReference type="Proteomes" id="UP000825701"/>
    </source>
</evidence>
<sequence length="59" mass="6152">MTLVVLSAREAVDQMTLLREGGFHVGHVTTIDGDPVTPFVLALLAVDRPIVVPSGTAAP</sequence>
<dbReference type="EMBL" id="CP081869">
    <property type="protein sequence ID" value="QZN98900.1"/>
    <property type="molecule type" value="Genomic_DNA"/>
</dbReference>
<name>A0A9E6R625_9HYPH</name>
<dbReference type="AlphaFoldDB" id="A0A9E6R625"/>